<keyword evidence="3" id="KW-1185">Reference proteome</keyword>
<dbReference type="GeneID" id="64595976"/>
<reference evidence="2" key="1">
    <citation type="journal article" date="2020" name="New Phytol.">
        <title>Comparative genomics reveals dynamic genome evolution in host specialist ectomycorrhizal fungi.</title>
        <authorList>
            <person name="Lofgren L.A."/>
            <person name="Nguyen N.H."/>
            <person name="Vilgalys R."/>
            <person name="Ruytinx J."/>
            <person name="Liao H.L."/>
            <person name="Branco S."/>
            <person name="Kuo A."/>
            <person name="LaButti K."/>
            <person name="Lipzen A."/>
            <person name="Andreopoulos W."/>
            <person name="Pangilinan J."/>
            <person name="Riley R."/>
            <person name="Hundley H."/>
            <person name="Na H."/>
            <person name="Barry K."/>
            <person name="Grigoriev I.V."/>
            <person name="Stajich J.E."/>
            <person name="Kennedy P.G."/>
        </authorList>
    </citation>
    <scope>NUCLEOTIDE SEQUENCE</scope>
    <source>
        <strain evidence="2">S12</strain>
    </source>
</reference>
<evidence type="ECO:0000313" key="2">
    <source>
        <dbReference type="EMBL" id="KAG1799790.1"/>
    </source>
</evidence>
<dbReference type="EMBL" id="JABBWE010000010">
    <property type="protein sequence ID" value="KAG1799790.1"/>
    <property type="molecule type" value="Genomic_DNA"/>
</dbReference>
<evidence type="ECO:0000256" key="1">
    <source>
        <dbReference type="SAM" id="Phobius"/>
    </source>
</evidence>
<dbReference type="OrthoDB" id="3350812at2759"/>
<feature type="transmembrane region" description="Helical" evidence="1">
    <location>
        <begin position="7"/>
        <end position="24"/>
    </location>
</feature>
<organism evidence="2 3">
    <name type="scientific">Suillus plorans</name>
    <dbReference type="NCBI Taxonomy" id="116603"/>
    <lineage>
        <taxon>Eukaryota</taxon>
        <taxon>Fungi</taxon>
        <taxon>Dikarya</taxon>
        <taxon>Basidiomycota</taxon>
        <taxon>Agaricomycotina</taxon>
        <taxon>Agaricomycetes</taxon>
        <taxon>Agaricomycetidae</taxon>
        <taxon>Boletales</taxon>
        <taxon>Suillineae</taxon>
        <taxon>Suillaceae</taxon>
        <taxon>Suillus</taxon>
    </lineage>
</organism>
<keyword evidence="1" id="KW-1133">Transmembrane helix</keyword>
<feature type="transmembrane region" description="Helical" evidence="1">
    <location>
        <begin position="150"/>
        <end position="171"/>
    </location>
</feature>
<protein>
    <submittedName>
        <fullName evidence="2">Uncharacterized protein</fullName>
    </submittedName>
</protein>
<dbReference type="AlphaFoldDB" id="A0A9P7DPC2"/>
<gene>
    <name evidence="2" type="ORF">HD556DRAFT_1344889</name>
</gene>
<evidence type="ECO:0000313" key="3">
    <source>
        <dbReference type="Proteomes" id="UP000719766"/>
    </source>
</evidence>
<accession>A0A9P7DPC2</accession>
<sequence>MRIIFIVSRYLPFVGLGMTVYYSVGSTHGGIPDDGIFSAAYDGIRWLGIAAAELLLVVRTYVVWGCDKRFLTLTLTFTTVVSAAVLVISYVDASESGDSTGVFVAGRNTSVIYGLLMLVELVLMTLTLCKRFKSFRLDGSPLVATLCRDGIISILCITLVSMANCISVILLLPSYTVLLAGPQLVAHSVLASRILFNLREMSDLQDGVTNDIILGVVSQPIAFETPPYTDPELWDFTNC</sequence>
<proteinExistence type="predicted"/>
<name>A0A9P7DPC2_9AGAM</name>
<feature type="transmembrane region" description="Helical" evidence="1">
    <location>
        <begin position="70"/>
        <end position="91"/>
    </location>
</feature>
<feature type="transmembrane region" description="Helical" evidence="1">
    <location>
        <begin position="44"/>
        <end position="63"/>
    </location>
</feature>
<dbReference type="Proteomes" id="UP000719766">
    <property type="component" value="Unassembled WGS sequence"/>
</dbReference>
<feature type="transmembrane region" description="Helical" evidence="1">
    <location>
        <begin position="111"/>
        <end position="129"/>
    </location>
</feature>
<keyword evidence="1" id="KW-0472">Membrane</keyword>
<keyword evidence="1" id="KW-0812">Transmembrane</keyword>
<dbReference type="RefSeq" id="XP_041164013.1">
    <property type="nucleotide sequence ID" value="XM_041302212.1"/>
</dbReference>
<comment type="caution">
    <text evidence="2">The sequence shown here is derived from an EMBL/GenBank/DDBJ whole genome shotgun (WGS) entry which is preliminary data.</text>
</comment>